<dbReference type="EMBL" id="GBXM01037296">
    <property type="protein sequence ID" value="JAH71281.1"/>
    <property type="molecule type" value="Transcribed_RNA"/>
</dbReference>
<sequence>MITDCDSGSGIVKSSPLTGQHKYAIPNPTDMTRFWASYK</sequence>
<feature type="region of interest" description="Disordered" evidence="1">
    <location>
        <begin position="1"/>
        <end position="22"/>
    </location>
</feature>
<organism evidence="2">
    <name type="scientific">Anguilla anguilla</name>
    <name type="common">European freshwater eel</name>
    <name type="synonym">Muraena anguilla</name>
    <dbReference type="NCBI Taxonomy" id="7936"/>
    <lineage>
        <taxon>Eukaryota</taxon>
        <taxon>Metazoa</taxon>
        <taxon>Chordata</taxon>
        <taxon>Craniata</taxon>
        <taxon>Vertebrata</taxon>
        <taxon>Euteleostomi</taxon>
        <taxon>Actinopterygii</taxon>
        <taxon>Neopterygii</taxon>
        <taxon>Teleostei</taxon>
        <taxon>Anguilliformes</taxon>
        <taxon>Anguillidae</taxon>
        <taxon>Anguilla</taxon>
    </lineage>
</organism>
<reference evidence="2" key="1">
    <citation type="submission" date="2014-11" db="EMBL/GenBank/DDBJ databases">
        <authorList>
            <person name="Amaro Gonzalez C."/>
        </authorList>
    </citation>
    <scope>NUCLEOTIDE SEQUENCE</scope>
</reference>
<evidence type="ECO:0000256" key="1">
    <source>
        <dbReference type="SAM" id="MobiDB-lite"/>
    </source>
</evidence>
<name>A0A0E9UZX0_ANGAN</name>
<accession>A0A0E9UZX0</accession>
<reference evidence="2" key="2">
    <citation type="journal article" date="2015" name="Fish Shellfish Immunol.">
        <title>Early steps in the European eel (Anguilla anguilla)-Vibrio vulnificus interaction in the gills: Role of the RtxA13 toxin.</title>
        <authorList>
            <person name="Callol A."/>
            <person name="Pajuelo D."/>
            <person name="Ebbesson L."/>
            <person name="Teles M."/>
            <person name="MacKenzie S."/>
            <person name="Amaro C."/>
        </authorList>
    </citation>
    <scope>NUCLEOTIDE SEQUENCE</scope>
</reference>
<dbReference type="AlphaFoldDB" id="A0A0E9UZX0"/>
<protein>
    <submittedName>
        <fullName evidence="2">Uncharacterized protein</fullName>
    </submittedName>
</protein>
<proteinExistence type="predicted"/>
<evidence type="ECO:0000313" key="2">
    <source>
        <dbReference type="EMBL" id="JAH71281.1"/>
    </source>
</evidence>